<organism evidence="2 3">
    <name type="scientific">Dokdonia pacifica</name>
    <dbReference type="NCBI Taxonomy" id="1627892"/>
    <lineage>
        <taxon>Bacteria</taxon>
        <taxon>Pseudomonadati</taxon>
        <taxon>Bacteroidota</taxon>
        <taxon>Flavobacteriia</taxon>
        <taxon>Flavobacteriales</taxon>
        <taxon>Flavobacteriaceae</taxon>
        <taxon>Dokdonia</taxon>
    </lineage>
</organism>
<evidence type="ECO:0008006" key="4">
    <source>
        <dbReference type="Google" id="ProtNLM"/>
    </source>
</evidence>
<dbReference type="OrthoDB" id="1117657at2"/>
<gene>
    <name evidence="2" type="ORF">SAMN06265376_103142</name>
</gene>
<feature type="signal peptide" evidence="1">
    <location>
        <begin position="1"/>
        <end position="21"/>
    </location>
</feature>
<dbReference type="RefSeq" id="WP_089371475.1">
    <property type="nucleotide sequence ID" value="NZ_BMEP01000001.1"/>
</dbReference>
<evidence type="ECO:0000313" key="3">
    <source>
        <dbReference type="Proteomes" id="UP000198379"/>
    </source>
</evidence>
<proteinExistence type="predicted"/>
<accession>A0A238ZDP4</accession>
<protein>
    <recommendedName>
        <fullName evidence="4">Adhesin</fullName>
    </recommendedName>
</protein>
<dbReference type="Proteomes" id="UP000198379">
    <property type="component" value="Unassembled WGS sequence"/>
</dbReference>
<name>A0A238ZDP4_9FLAO</name>
<evidence type="ECO:0000256" key="1">
    <source>
        <dbReference type="SAM" id="SignalP"/>
    </source>
</evidence>
<reference evidence="2 3" key="1">
    <citation type="submission" date="2017-06" db="EMBL/GenBank/DDBJ databases">
        <authorList>
            <person name="Kim H.J."/>
            <person name="Triplett B.A."/>
        </authorList>
    </citation>
    <scope>NUCLEOTIDE SEQUENCE [LARGE SCALE GENOMIC DNA]</scope>
    <source>
        <strain evidence="2 3">DSM 25597</strain>
    </source>
</reference>
<dbReference type="AlphaFoldDB" id="A0A238ZDP4"/>
<keyword evidence="3" id="KW-1185">Reference proteome</keyword>
<sequence>MKTKIYTLLFILISIPTVALAYNGFKGRYTKEKKVKKEFTVNPDARLKIENSYGNVNITSWNENKTVIEVFIKTNGNNEERVQEKLDDIDVVFDDSAGLVSAVTKFNKGGGRSWWKSWRNSNVNMEVRYEVKVPVTNDLDISNDYGGISINETKGNAKISCDYGKLSIGKLLGDNSSLSFDYTNNSTIEYMKSGRINADYSSFNLEGAEKVDLNADYSRSEIGNVNDLNYVCDYGKLQIGTVGELTGRGDHLTTTFETVQGNVNLNTNYGSVRINELGANAGDVIIQSDYTGIKLGYNQQYSFTFNISLEYAGLGGKDGLEITKQRIDSSDKYYEGYHGDANSQNNININSEYGGVTFTKI</sequence>
<feature type="chain" id="PRO_5012330943" description="Adhesin" evidence="1">
    <location>
        <begin position="22"/>
        <end position="361"/>
    </location>
</feature>
<keyword evidence="1" id="KW-0732">Signal</keyword>
<evidence type="ECO:0000313" key="2">
    <source>
        <dbReference type="EMBL" id="SNR81410.1"/>
    </source>
</evidence>
<dbReference type="EMBL" id="FZNY01000003">
    <property type="protein sequence ID" value="SNR81410.1"/>
    <property type="molecule type" value="Genomic_DNA"/>
</dbReference>